<reference evidence="2" key="1">
    <citation type="submission" date="2021-02" db="EMBL/GenBank/DDBJ databases">
        <authorList>
            <person name="Dougan E. K."/>
            <person name="Rhodes N."/>
            <person name="Thang M."/>
            <person name="Chan C."/>
        </authorList>
    </citation>
    <scope>NUCLEOTIDE SEQUENCE</scope>
</reference>
<feature type="region of interest" description="Disordered" evidence="1">
    <location>
        <begin position="737"/>
        <end position="809"/>
    </location>
</feature>
<evidence type="ECO:0000313" key="3">
    <source>
        <dbReference type="Proteomes" id="UP000604046"/>
    </source>
</evidence>
<accession>A0A812LAC2</accession>
<feature type="region of interest" description="Disordered" evidence="1">
    <location>
        <begin position="1288"/>
        <end position="1398"/>
    </location>
</feature>
<feature type="compositionally biased region" description="Pro residues" evidence="1">
    <location>
        <begin position="1450"/>
        <end position="1460"/>
    </location>
</feature>
<keyword evidence="3" id="KW-1185">Reference proteome</keyword>
<name>A0A812LAC2_9DINO</name>
<feature type="region of interest" description="Disordered" evidence="1">
    <location>
        <begin position="1416"/>
        <end position="1485"/>
    </location>
</feature>
<dbReference type="OrthoDB" id="439192at2759"/>
<proteinExistence type="predicted"/>
<protein>
    <submittedName>
        <fullName evidence="2">TY5A protein</fullName>
    </submittedName>
</protein>
<feature type="compositionally biased region" description="Low complexity" evidence="1">
    <location>
        <begin position="621"/>
        <end position="651"/>
    </location>
</feature>
<organism evidence="2 3">
    <name type="scientific">Symbiodinium natans</name>
    <dbReference type="NCBI Taxonomy" id="878477"/>
    <lineage>
        <taxon>Eukaryota</taxon>
        <taxon>Sar</taxon>
        <taxon>Alveolata</taxon>
        <taxon>Dinophyceae</taxon>
        <taxon>Suessiales</taxon>
        <taxon>Symbiodiniaceae</taxon>
        <taxon>Symbiodinium</taxon>
    </lineage>
</organism>
<sequence>VEAEVRACIAGAFLPPSDVLRPGELESIDKAITEARRQIQEPSEAPAAAAVSKEEEEWRQYILSGHLPYRRDCKACILGSGVGLQHRKVKAPASFALSCDLLGPLPEKGLSEDCIASRPRHRYALVAAYRAPSELLEKGGWIGARKSIEDLFAKDLLDQMAKEGKDLRGIPPIPEHDVSPAEEDHRLEEEVQDVFSWPEEEEGAPEISLTLDTVTVEVENEEEGGLWDEEALRTTVKQLESPVPQTVLRFVRPIPSKHFTAILPAIHSIISEIERIGLPVRSLHTDQDIPVIHWPSAMQYAASLHQHRVLGTSPPAYFGQRVLFKRPVLPGNLKPWNPWSQGRYLSPSNIVTDGHVVLNDEGKLVTVRNIRANPVDPEKEVLDMPGVAADFGSESKQDDIPSYVVPTEPSEERYQPPVRRVVGKSTNQVPLPKALEFALTHFTLAQIQRSLLSLRLEGERPELTRYLNAFLQHSLGDCEHPSGTPPTWVALAVFRAREVSPHRDLQNEIGSWNHAVHVKCPTLWAESTQDSNPVFGGGKQEESEVKVTSERVLAGREVQFLEGAVTFNARKWHAVPASSDWVVAGFTPLGWDRDLSDALKGFGFPVPSPVRIAMIQGGGTSSSSGELGSDLQGDSAATSGISGTGSTQASIQVSSLGSTPEEGIELPDRLGAINDPDLVRALVTLNLQHRVEGLEALGVEVARDMLYVYPEDLLEEGWSHVETRLFRELVLRNLEQGPTTDARPSGPTPATPAQAGVRAIGGNGSRPTFIQEIRQRRHQRAAEERASNVSDDATAGSSEPPEGRPDPRVTPAIIEAPAQEAFDEIQQWTPIPLEVLRLAEELGSEADLVARPSDIEYANNTFDDMVRGYFWNRNGLHPIVARLALRTFARHRCDVLGLSDRHPDEEAQEESTLETPVIRMALHDHEDLEEPPLANAHSSCSSRIPAALLSPAYIILQQGVQFPKEVDQVPHVLTGGRRKLCKEGLRTTPVAPAEDLRAALVEASHNQWGAYGTDVATAFLLAPLGSQAKGRKYILRPPQILRDLALAEEGEYWVVRKAIYGLRESPRWWSEYRDQALKGVKTVDPTTGELLTLEQGQVDANILRIKGVGGETLGLMILYVDDVLFLTTKSRARAIYDYIRTSLHWELDPLKQATEEEPLKFLGVNIRPLPKAPGKEPGFSLEQTAYIEEVLHAHGFSGADALKRAQKITGLAAWVALLMSYAGVIYGQEQHEGQAPPPPPPLVHEDPPGVSDDTWLYVLRFFFSDLWFKGMQHVMSAQSASAVRGSATGPLMNGRGHQSSVAPSYGAASEAGSTSGVGLDAGSSLPQDTRMASGCRSGNDLQQGSIPGSGGGGTATPLEVVNDLRAATDGGEAPDTGLPPGAGNNSSELPETPLESARRAVGQIWQAVQVAAGHPAMASRPPLNEGGESGEVETYLSAGWDGSRDDSRSPSPPRGPPPAPAEVMLQQPLFPPEVLSQIETMNREA</sequence>
<dbReference type="EMBL" id="CAJNDS010000948">
    <property type="protein sequence ID" value="CAE7241788.1"/>
    <property type="molecule type" value="Genomic_DNA"/>
</dbReference>
<evidence type="ECO:0000256" key="1">
    <source>
        <dbReference type="SAM" id="MobiDB-lite"/>
    </source>
</evidence>
<gene>
    <name evidence="2" type="primary">TY5A</name>
    <name evidence="2" type="ORF">SNAT2548_LOCUS10987</name>
</gene>
<comment type="caution">
    <text evidence="2">The sequence shown here is derived from an EMBL/GenBank/DDBJ whole genome shotgun (WGS) entry which is preliminary data.</text>
</comment>
<evidence type="ECO:0000313" key="2">
    <source>
        <dbReference type="EMBL" id="CAE7241788.1"/>
    </source>
</evidence>
<feature type="compositionally biased region" description="Polar residues" evidence="1">
    <location>
        <begin position="787"/>
        <end position="797"/>
    </location>
</feature>
<feature type="non-terminal residue" evidence="2">
    <location>
        <position position="1"/>
    </location>
</feature>
<feature type="region of interest" description="Disordered" evidence="1">
    <location>
        <begin position="615"/>
        <end position="662"/>
    </location>
</feature>
<dbReference type="Proteomes" id="UP000604046">
    <property type="component" value="Unassembled WGS sequence"/>
</dbReference>